<reference evidence="4" key="2">
    <citation type="journal article" date="2013" name="Stand. Genomic Sci.">
        <title>Complete genome sequence of Desulfocapsa sulfexigens, a marine deltaproteobacterium specialized in disproportionating inorganic sulfur compounds.</title>
        <authorList>
            <person name="Finster K.W."/>
            <person name="Kjeldsen K.U."/>
            <person name="Kube M."/>
            <person name="Reinhardt R."/>
            <person name="Mussmann M."/>
            <person name="Amann R."/>
            <person name="Schreiber L."/>
        </authorList>
    </citation>
    <scope>NUCLEOTIDE SEQUENCE [LARGE SCALE GENOMIC DNA]</scope>
    <source>
        <strain evidence="4">DSM 10523 / SB164P1</strain>
    </source>
</reference>
<dbReference type="OrthoDB" id="9815351at2"/>
<sequence>MKIMFLIPQGMQNSHAQFRVLPLIAHEFGDAADMFYKEIPKNPIRRYSFFSRLPHADVIVIHRELVSAFELGGIRRLCEVLVFDCSEAVWAMPGESLNRLGAARKLAKRQRRFERLCQQADIGVADNSRLAKEMSGLCERVHTVPTAIDSNLYCPGTGGKRGGVTLVGWVETVGDLSAFKSTLAQLEMHAGQIQFSIVSRKQYIGPGREYSFWAAWSQENEPMKLQAMDIGLLPVVNDDFGEGGCTLNILKYMASGVAVVASDIGVHSEMVEHGVNGFLVRETGDWEKYVMMLANDKVLRARLAEAGRQKAVEMFSLREYRERYRTVLAF</sequence>
<evidence type="ECO:0000256" key="2">
    <source>
        <dbReference type="ARBA" id="ARBA00022679"/>
    </source>
</evidence>
<protein>
    <submittedName>
        <fullName evidence="3">Glycosyltransferase</fullName>
    </submittedName>
</protein>
<dbReference type="GO" id="GO:0016757">
    <property type="term" value="F:glycosyltransferase activity"/>
    <property type="evidence" value="ECO:0007669"/>
    <property type="project" value="UniProtKB-KW"/>
</dbReference>
<gene>
    <name evidence="3" type="ordered locus">BN4_10819</name>
</gene>
<dbReference type="Gene3D" id="3.40.50.2000">
    <property type="entry name" value="Glycogen Phosphorylase B"/>
    <property type="match status" value="1"/>
</dbReference>
<accession>M1WJK5</accession>
<dbReference type="BioCyc" id="DPIE1322246:BN4_RS04190-MONOMER"/>
<organism evidence="3 4">
    <name type="scientific">Pseudodesulfovibrio piezophilus (strain DSM 21447 / JCM 15486 / C1TLV30)</name>
    <name type="common">Desulfovibrio piezophilus</name>
    <dbReference type="NCBI Taxonomy" id="1322246"/>
    <lineage>
        <taxon>Bacteria</taxon>
        <taxon>Pseudomonadati</taxon>
        <taxon>Thermodesulfobacteriota</taxon>
        <taxon>Desulfovibrionia</taxon>
        <taxon>Desulfovibrionales</taxon>
        <taxon>Desulfovibrionaceae</taxon>
    </lineage>
</organism>
<evidence type="ECO:0000313" key="4">
    <source>
        <dbReference type="Proteomes" id="UP000011724"/>
    </source>
</evidence>
<reference evidence="3 4" key="1">
    <citation type="journal article" date="2013" name="PLoS ONE">
        <title>The first genomic and proteomic characterization of a deep-sea sulfate reducer: insights into the piezophilic lifestyle of Desulfovibrio piezophilus.</title>
        <authorList>
            <person name="Pradel N."/>
            <person name="Ji B."/>
            <person name="Gimenez G."/>
            <person name="Talla E."/>
            <person name="Lenoble P."/>
            <person name="Garel M."/>
            <person name="Tamburini C."/>
            <person name="Fourquet P."/>
            <person name="Lebrun R."/>
            <person name="Bertin P."/>
            <person name="Denis Y."/>
            <person name="Pophillat M."/>
            <person name="Barbe V."/>
            <person name="Ollivier B."/>
            <person name="Dolla A."/>
        </authorList>
    </citation>
    <scope>NUCLEOTIDE SEQUENCE [LARGE SCALE GENOMIC DNA]</scope>
    <source>
        <strain evidence="4">DSM 10523 / SB164P1</strain>
    </source>
</reference>
<evidence type="ECO:0000256" key="1">
    <source>
        <dbReference type="ARBA" id="ARBA00022676"/>
    </source>
</evidence>
<dbReference type="AlphaFoldDB" id="M1WJK5"/>
<keyword evidence="1" id="KW-0328">Glycosyltransferase</keyword>
<dbReference type="CDD" id="cd03801">
    <property type="entry name" value="GT4_PimA-like"/>
    <property type="match status" value="1"/>
</dbReference>
<dbReference type="EMBL" id="FO203427">
    <property type="protein sequence ID" value="CCH48056.1"/>
    <property type="molecule type" value="Genomic_DNA"/>
</dbReference>
<keyword evidence="2 3" id="KW-0808">Transferase</keyword>
<dbReference type="eggNOG" id="COG0438">
    <property type="taxonomic scope" value="Bacteria"/>
</dbReference>
<proteinExistence type="predicted"/>
<dbReference type="PANTHER" id="PTHR12526:SF510">
    <property type="entry name" value="D-INOSITOL 3-PHOSPHATE GLYCOSYLTRANSFERASE"/>
    <property type="match status" value="1"/>
</dbReference>
<dbReference type="PATRIC" id="fig|879567.3.peg.844"/>
<dbReference type="Pfam" id="PF13692">
    <property type="entry name" value="Glyco_trans_1_4"/>
    <property type="match status" value="1"/>
</dbReference>
<dbReference type="PANTHER" id="PTHR12526">
    <property type="entry name" value="GLYCOSYLTRANSFERASE"/>
    <property type="match status" value="1"/>
</dbReference>
<evidence type="ECO:0000313" key="3">
    <source>
        <dbReference type="EMBL" id="CCH48056.1"/>
    </source>
</evidence>
<dbReference type="RefSeq" id="WP_015414109.1">
    <property type="nucleotide sequence ID" value="NC_020409.1"/>
</dbReference>
<dbReference type="KEGG" id="dpi:BN4_10819"/>
<keyword evidence="4" id="KW-1185">Reference proteome</keyword>
<dbReference type="STRING" id="1322246.BN4_10819"/>
<dbReference type="Proteomes" id="UP000011724">
    <property type="component" value="Chromosome"/>
</dbReference>
<dbReference type="SUPFAM" id="SSF53756">
    <property type="entry name" value="UDP-Glycosyltransferase/glycogen phosphorylase"/>
    <property type="match status" value="1"/>
</dbReference>
<dbReference type="HOGENOM" id="CLU_062433_0_0_7"/>
<name>M1WJK5_PSEP2</name>